<name>A0AAD6NUA6_9ROSI</name>
<dbReference type="PANTHER" id="PTHR47968:SF33">
    <property type="entry name" value="KINESIN-LIKE PROTEIN KIN-7C, MITOCHONDRIAL ISOFORM X1"/>
    <property type="match status" value="1"/>
</dbReference>
<reference evidence="12 13" key="1">
    <citation type="journal article" date="2023" name="Int. J. Mol. Sci.">
        <title>De Novo Assembly and Annotation of 11 Diverse Shrub Willow (Salix) Genomes Reveals Novel Gene Organization in Sex-Linked Regions.</title>
        <authorList>
            <person name="Hyden B."/>
            <person name="Feng K."/>
            <person name="Yates T.B."/>
            <person name="Jawdy S."/>
            <person name="Cereghino C."/>
            <person name="Smart L.B."/>
            <person name="Muchero W."/>
        </authorList>
    </citation>
    <scope>NUCLEOTIDE SEQUENCE [LARGE SCALE GENOMIC DNA]</scope>
    <source>
        <tissue evidence="12">Shoot tip</tissue>
    </source>
</reference>
<dbReference type="InterPro" id="IPR027417">
    <property type="entry name" value="P-loop_NTPase"/>
</dbReference>
<feature type="compositionally biased region" description="Basic and acidic residues" evidence="10">
    <location>
        <begin position="784"/>
        <end position="793"/>
    </location>
</feature>
<evidence type="ECO:0000256" key="6">
    <source>
        <dbReference type="ARBA" id="ARBA00023175"/>
    </source>
</evidence>
<dbReference type="GO" id="GO:0007018">
    <property type="term" value="P:microtubule-based movement"/>
    <property type="evidence" value="ECO:0007669"/>
    <property type="project" value="InterPro"/>
</dbReference>
<gene>
    <name evidence="12" type="ORF">OIU84_013325</name>
</gene>
<feature type="coiled-coil region" evidence="9">
    <location>
        <begin position="804"/>
        <end position="838"/>
    </location>
</feature>
<dbReference type="Pfam" id="PF00225">
    <property type="entry name" value="Kinesin"/>
    <property type="match status" value="1"/>
</dbReference>
<evidence type="ECO:0000256" key="3">
    <source>
        <dbReference type="ARBA" id="ARBA00022741"/>
    </source>
</evidence>
<dbReference type="SMART" id="SM00129">
    <property type="entry name" value="KISc"/>
    <property type="match status" value="1"/>
</dbReference>
<dbReference type="PROSITE" id="PS50067">
    <property type="entry name" value="KINESIN_MOTOR_2"/>
    <property type="match status" value="1"/>
</dbReference>
<keyword evidence="5 9" id="KW-0175">Coiled coil</keyword>
<feature type="region of interest" description="Disordered" evidence="10">
    <location>
        <begin position="542"/>
        <end position="599"/>
    </location>
</feature>
<organism evidence="12 13">
    <name type="scientific">Salix udensis</name>
    <dbReference type="NCBI Taxonomy" id="889485"/>
    <lineage>
        <taxon>Eukaryota</taxon>
        <taxon>Viridiplantae</taxon>
        <taxon>Streptophyta</taxon>
        <taxon>Embryophyta</taxon>
        <taxon>Tracheophyta</taxon>
        <taxon>Spermatophyta</taxon>
        <taxon>Magnoliopsida</taxon>
        <taxon>eudicotyledons</taxon>
        <taxon>Gunneridae</taxon>
        <taxon>Pentapetalae</taxon>
        <taxon>rosids</taxon>
        <taxon>fabids</taxon>
        <taxon>Malpighiales</taxon>
        <taxon>Salicaceae</taxon>
        <taxon>Saliceae</taxon>
        <taxon>Salix</taxon>
    </lineage>
</organism>
<sequence length="891" mass="99131">MTLEHHLVKLKVPTIIRHLAVPFAEVTGATPASGSEVHRKAVNSFLDDFFEAPLETVKLSIRFRPLSVREINKGDEIAWYADGDSTVRNEYNPSIAYGFDKVFGPATTTRHVYDIAAQHVVSGAMKGINGTVFAYGVTSSGKTHTMHGEQKSPGIIPLAVKDVFGIIQELIYTVIFRHPGREFLLRVSYLEIYNEVINDLLNPMGQNLRIREDVQGTYVEGTKEEVVLSPAHALSLIASGEEHRHVGSNNFNLLSSRSHTIFTLTIESSPRGEYQGEEDVTLSQLNLIDLAGSESSKTETTGLRRKEGSYINKSLLTLGTVISKLTDGKATHIPYRDSKLTRLLQSSLSGHGRVSLICTVTPASSNSEETHNTLKFAHRSKQVEIKASQNKKEISSLKQELQQLKRGMMENPYMAASTQEDLVNLKLQLEAGQVKLQSRLEEEEQDKAALMGRIQRLTKLILVSTKNSMQSSVTERSDHIRRHSFGEDELAYLPDRKREYVTEEDAGSYASELSVEGRDEITNGDELVKDFKRNRRRGMLGWFKLKKPENPAGSSPRSDSESSAGESPASRSKLSHNRVTFNDIKDGQRKSISRTGDETTLIDSFPERTQAGDLFSATIGGRRLPPTGTTITDQMDLLREQVKMLAGEVALCTSSLKRLSEQAASNPENLQLKEQLQKLKAEISEKKHQMHVLERRMTGSVEMTSNTSSSIEMPKALSKLTTQLNEKTFELEITSADNRILQEQLQIKIAENTEMQETILLLRQQLNSLSEKSSSKQQIAESESTSHSKSKEGRNGICLLNSQALVLASEIEDLKEEKVKLIEEKDGLEIQSQKLAEEASYAKELAAAAAVELRNLAEEVTKLSYENAKLTGDLAAAKETQCRSNCCLRRN</sequence>
<evidence type="ECO:0000259" key="11">
    <source>
        <dbReference type="PROSITE" id="PS50067"/>
    </source>
</evidence>
<dbReference type="CDD" id="cd01374">
    <property type="entry name" value="KISc_CENP_E"/>
    <property type="match status" value="1"/>
</dbReference>
<dbReference type="PROSITE" id="PS00411">
    <property type="entry name" value="KINESIN_MOTOR_1"/>
    <property type="match status" value="1"/>
</dbReference>
<feature type="coiled-coil region" evidence="9">
    <location>
        <begin position="380"/>
        <end position="460"/>
    </location>
</feature>
<feature type="domain" description="Kinesin motor" evidence="11">
    <location>
        <begin position="56"/>
        <end position="383"/>
    </location>
</feature>
<dbReference type="PANTHER" id="PTHR47968">
    <property type="entry name" value="CENTROMERE PROTEIN E"/>
    <property type="match status" value="1"/>
</dbReference>
<dbReference type="SUPFAM" id="SSF52540">
    <property type="entry name" value="P-loop containing nucleoside triphosphate hydrolases"/>
    <property type="match status" value="1"/>
</dbReference>
<keyword evidence="13" id="KW-1185">Reference proteome</keyword>
<keyword evidence="2 8" id="KW-0493">Microtubule</keyword>
<evidence type="ECO:0000256" key="8">
    <source>
        <dbReference type="RuleBase" id="RU000394"/>
    </source>
</evidence>
<evidence type="ECO:0000313" key="13">
    <source>
        <dbReference type="Proteomes" id="UP001162972"/>
    </source>
</evidence>
<dbReference type="InterPro" id="IPR027640">
    <property type="entry name" value="Kinesin-like_fam"/>
</dbReference>
<keyword evidence="6 7" id="KW-0505">Motor protein</keyword>
<keyword evidence="3 7" id="KW-0547">Nucleotide-binding</keyword>
<dbReference type="EMBL" id="JAPFFJ010000017">
    <property type="protein sequence ID" value="KAJ6405340.1"/>
    <property type="molecule type" value="Genomic_DNA"/>
</dbReference>
<dbReference type="Proteomes" id="UP001162972">
    <property type="component" value="Chromosome 2"/>
</dbReference>
<dbReference type="InterPro" id="IPR019821">
    <property type="entry name" value="Kinesin_motor_CS"/>
</dbReference>
<proteinExistence type="inferred from homology"/>
<feature type="region of interest" description="Disordered" evidence="10">
    <location>
        <begin position="772"/>
        <end position="793"/>
    </location>
</feature>
<dbReference type="GO" id="GO:0008017">
    <property type="term" value="F:microtubule binding"/>
    <property type="evidence" value="ECO:0007669"/>
    <property type="project" value="InterPro"/>
</dbReference>
<evidence type="ECO:0000256" key="2">
    <source>
        <dbReference type="ARBA" id="ARBA00022701"/>
    </source>
</evidence>
<feature type="coiled-coil region" evidence="9">
    <location>
        <begin position="669"/>
        <end position="696"/>
    </location>
</feature>
<evidence type="ECO:0000256" key="9">
    <source>
        <dbReference type="SAM" id="Coils"/>
    </source>
</evidence>
<dbReference type="PRINTS" id="PR00380">
    <property type="entry name" value="KINESINHEAVY"/>
</dbReference>
<feature type="binding site" evidence="7">
    <location>
        <begin position="136"/>
        <end position="143"/>
    </location>
    <ligand>
        <name>ATP</name>
        <dbReference type="ChEBI" id="CHEBI:30616"/>
    </ligand>
</feature>
<comment type="similarity">
    <text evidence="1">Belongs to the TRAFAC class myosin-kinesin ATPase superfamily. Kinesin family. KIN-7 subfamily.</text>
</comment>
<dbReference type="AlphaFoldDB" id="A0AAD6NUA6"/>
<dbReference type="GO" id="GO:0005524">
    <property type="term" value="F:ATP binding"/>
    <property type="evidence" value="ECO:0007669"/>
    <property type="project" value="UniProtKB-UniRule"/>
</dbReference>
<keyword evidence="4 7" id="KW-0067">ATP-binding</keyword>
<feature type="compositionally biased region" description="Polar residues" evidence="10">
    <location>
        <begin position="552"/>
        <end position="580"/>
    </location>
</feature>
<evidence type="ECO:0000256" key="4">
    <source>
        <dbReference type="ARBA" id="ARBA00022840"/>
    </source>
</evidence>
<evidence type="ECO:0000256" key="1">
    <source>
        <dbReference type="ARBA" id="ARBA00007310"/>
    </source>
</evidence>
<evidence type="ECO:0000313" key="12">
    <source>
        <dbReference type="EMBL" id="KAJ6405340.1"/>
    </source>
</evidence>
<dbReference type="GO" id="GO:0005874">
    <property type="term" value="C:microtubule"/>
    <property type="evidence" value="ECO:0007669"/>
    <property type="project" value="UniProtKB-KW"/>
</dbReference>
<evidence type="ECO:0000256" key="5">
    <source>
        <dbReference type="ARBA" id="ARBA00023054"/>
    </source>
</evidence>
<evidence type="ECO:0000256" key="10">
    <source>
        <dbReference type="SAM" id="MobiDB-lite"/>
    </source>
</evidence>
<dbReference type="InterPro" id="IPR036961">
    <property type="entry name" value="Kinesin_motor_dom_sf"/>
</dbReference>
<comment type="caution">
    <text evidence="12">The sequence shown here is derived from an EMBL/GenBank/DDBJ whole genome shotgun (WGS) entry which is preliminary data.</text>
</comment>
<dbReference type="GO" id="GO:0003777">
    <property type="term" value="F:microtubule motor activity"/>
    <property type="evidence" value="ECO:0007669"/>
    <property type="project" value="InterPro"/>
</dbReference>
<evidence type="ECO:0000256" key="7">
    <source>
        <dbReference type="PROSITE-ProRule" id="PRU00283"/>
    </source>
</evidence>
<dbReference type="Gene3D" id="3.40.850.10">
    <property type="entry name" value="Kinesin motor domain"/>
    <property type="match status" value="1"/>
</dbReference>
<dbReference type="FunFam" id="3.40.850.10:FF:000014">
    <property type="entry name" value="Kinesin-like protein KIN-7G"/>
    <property type="match status" value="1"/>
</dbReference>
<protein>
    <recommendedName>
        <fullName evidence="8">Kinesin-like protein</fullName>
    </recommendedName>
</protein>
<accession>A0AAD6NUA6</accession>
<dbReference type="InterPro" id="IPR001752">
    <property type="entry name" value="Kinesin_motor_dom"/>
</dbReference>